<dbReference type="GO" id="GO:0040003">
    <property type="term" value="P:chitin-based cuticle development"/>
    <property type="evidence" value="ECO:0007669"/>
    <property type="project" value="TreeGrafter"/>
</dbReference>
<feature type="chain" id="PRO_5040212312" description="DUF243 domain-containing protein" evidence="1">
    <location>
        <begin position="16"/>
        <end position="450"/>
    </location>
</feature>
<organism evidence="3 4">
    <name type="scientific">Phyllotreta striolata</name>
    <name type="common">Striped flea beetle</name>
    <name type="synonym">Crioceris striolata</name>
    <dbReference type="NCBI Taxonomy" id="444603"/>
    <lineage>
        <taxon>Eukaryota</taxon>
        <taxon>Metazoa</taxon>
        <taxon>Ecdysozoa</taxon>
        <taxon>Arthropoda</taxon>
        <taxon>Hexapoda</taxon>
        <taxon>Insecta</taxon>
        <taxon>Pterygota</taxon>
        <taxon>Neoptera</taxon>
        <taxon>Endopterygota</taxon>
        <taxon>Coleoptera</taxon>
        <taxon>Polyphaga</taxon>
        <taxon>Cucujiformia</taxon>
        <taxon>Chrysomeloidea</taxon>
        <taxon>Chrysomelidae</taxon>
        <taxon>Galerucinae</taxon>
        <taxon>Alticini</taxon>
        <taxon>Phyllotreta</taxon>
    </lineage>
</organism>
<dbReference type="EMBL" id="OU900107">
    <property type="protein sequence ID" value="CAG9857459.1"/>
    <property type="molecule type" value="Genomic_DNA"/>
</dbReference>
<dbReference type="Proteomes" id="UP001153712">
    <property type="component" value="Chromosome 14"/>
</dbReference>
<dbReference type="PANTHER" id="PTHR31927:SF2">
    <property type="entry name" value="FI07246P-RELATED"/>
    <property type="match status" value="1"/>
</dbReference>
<proteinExistence type="predicted"/>
<dbReference type="SMART" id="SM00690">
    <property type="entry name" value="DM5"/>
    <property type="match status" value="1"/>
</dbReference>
<keyword evidence="4" id="KW-1185">Reference proteome</keyword>
<accession>A0A9N9TKY5</accession>
<name>A0A9N9TKY5_PHYSR</name>
<feature type="domain" description="DUF243" evidence="2">
    <location>
        <begin position="229"/>
        <end position="327"/>
    </location>
</feature>
<sequence>MNLLLLFLGLATAQAGSINRQRRRQAAYESPCGLATRLRALNPSFPGTITREADQQQLIHDEQFVSSTPGYYELNRGVLAAGQPISEDETGKFEANQQLIHDGQFVSSTPGYYELNRGVLATGQPLSIVETNKFEANQQLIQASTPEEQFASSTPGYYELNRGLFAAGQPISTVEAGKFEAEQPVLNLHTGKYEAASGHSSNAFEADRFLSQLQGDFQHTKASISGHPGRVLKSFYFFAAPEERATVRSKIRLVQPSTKHVNVIFIKAPEAPKVEHVVESQPNKHEEKTLVYVLVKNPQESQEVTVEAGEPAKPPKPEVFFLKYSNEEEARAAVEEVKLQQQNHGGAQVEILDGGSEAEAGGGSGVLAVLKGSQRGGGFSTSRPLSIGGGFQVQVDGSRVEAGGASEVSSEVGGGLQELLPPVSDGALGGFFVSTTVAPVKTTPKYLPPF</sequence>
<dbReference type="InterPro" id="IPR004145">
    <property type="entry name" value="DUF243"/>
</dbReference>
<evidence type="ECO:0000256" key="1">
    <source>
        <dbReference type="SAM" id="SignalP"/>
    </source>
</evidence>
<reference evidence="3" key="1">
    <citation type="submission" date="2022-01" db="EMBL/GenBank/DDBJ databases">
        <authorList>
            <person name="King R."/>
        </authorList>
    </citation>
    <scope>NUCLEOTIDE SEQUENCE</scope>
</reference>
<dbReference type="Pfam" id="PF03103">
    <property type="entry name" value="DUF243"/>
    <property type="match status" value="1"/>
</dbReference>
<dbReference type="GO" id="GO:0062129">
    <property type="term" value="C:chitin-based extracellular matrix"/>
    <property type="evidence" value="ECO:0007669"/>
    <property type="project" value="TreeGrafter"/>
</dbReference>
<dbReference type="PANTHER" id="PTHR31927">
    <property type="entry name" value="FI07246P-RELATED-RELATED"/>
    <property type="match status" value="1"/>
</dbReference>
<evidence type="ECO:0000259" key="2">
    <source>
        <dbReference type="SMART" id="SM00690"/>
    </source>
</evidence>
<keyword evidence="1" id="KW-0732">Signal</keyword>
<protein>
    <recommendedName>
        <fullName evidence="2">DUF243 domain-containing protein</fullName>
    </recommendedName>
</protein>
<dbReference type="GO" id="GO:0008010">
    <property type="term" value="F:structural constituent of chitin-based larval cuticle"/>
    <property type="evidence" value="ECO:0007669"/>
    <property type="project" value="TreeGrafter"/>
</dbReference>
<dbReference type="OrthoDB" id="6762134at2759"/>
<dbReference type="AlphaFoldDB" id="A0A9N9TKY5"/>
<gene>
    <name evidence="3" type="ORF">PHYEVI_LOCUS3864</name>
</gene>
<evidence type="ECO:0000313" key="3">
    <source>
        <dbReference type="EMBL" id="CAG9857459.1"/>
    </source>
</evidence>
<evidence type="ECO:0000313" key="4">
    <source>
        <dbReference type="Proteomes" id="UP001153712"/>
    </source>
</evidence>
<feature type="signal peptide" evidence="1">
    <location>
        <begin position="1"/>
        <end position="15"/>
    </location>
</feature>